<dbReference type="OrthoDB" id="9813917at2"/>
<dbReference type="SUPFAM" id="SSF52540">
    <property type="entry name" value="P-loop containing nucleoside triphosphate hydrolases"/>
    <property type="match status" value="1"/>
</dbReference>
<dbReference type="PANTHER" id="PTHR37816:SF2">
    <property type="entry name" value="DNA TOPOLOGY MODULATION PROTEIN FLAR-RELATED PROTEIN"/>
    <property type="match status" value="1"/>
</dbReference>
<dbReference type="InterPro" id="IPR052922">
    <property type="entry name" value="Cytidylate_Kinase-2"/>
</dbReference>
<dbReference type="AlphaFoldDB" id="A0A4Q5LWK2"/>
<protein>
    <submittedName>
        <fullName evidence="1">Adenylate kinase</fullName>
    </submittedName>
</protein>
<accession>A0A4Q5LWK2</accession>
<evidence type="ECO:0000313" key="1">
    <source>
        <dbReference type="EMBL" id="RYU93873.1"/>
    </source>
</evidence>
<name>A0A4Q5LWK2_9BACT</name>
<dbReference type="GO" id="GO:0016301">
    <property type="term" value="F:kinase activity"/>
    <property type="evidence" value="ECO:0007669"/>
    <property type="project" value="UniProtKB-KW"/>
</dbReference>
<keyword evidence="1" id="KW-0418">Kinase</keyword>
<keyword evidence="1" id="KW-0808">Transferase</keyword>
<sequence>MKLHILGASCSGVTTLGKALANYLNIPYFDSDAYFWEKTNPPFTTKRNPAVRNQMLETDSLKYDSWIIGGSLLKWDLAIAFDLIVFLYIPHQLRMERLRKRELERYGDIIFTDPTRNQQYNDFLNWAEGYDNNTTQGRTLAAHENWLAQQTCPVLEIRGDYSVEERVEMILEKITSQKSASDARSPIGL</sequence>
<evidence type="ECO:0000313" key="2">
    <source>
        <dbReference type="Proteomes" id="UP000293162"/>
    </source>
</evidence>
<dbReference type="EMBL" id="SEWF01000035">
    <property type="protein sequence ID" value="RYU93873.1"/>
    <property type="molecule type" value="Genomic_DNA"/>
</dbReference>
<proteinExistence type="predicted"/>
<dbReference type="Gene3D" id="3.40.50.300">
    <property type="entry name" value="P-loop containing nucleotide triphosphate hydrolases"/>
    <property type="match status" value="1"/>
</dbReference>
<dbReference type="RefSeq" id="WP_130022974.1">
    <property type="nucleotide sequence ID" value="NZ_SEWF01000035.1"/>
</dbReference>
<dbReference type="Proteomes" id="UP000293162">
    <property type="component" value="Unassembled WGS sequence"/>
</dbReference>
<comment type="caution">
    <text evidence="1">The sequence shown here is derived from an EMBL/GenBank/DDBJ whole genome shotgun (WGS) entry which is preliminary data.</text>
</comment>
<dbReference type="InterPro" id="IPR027417">
    <property type="entry name" value="P-loop_NTPase"/>
</dbReference>
<dbReference type="NCBIfam" id="NF004861">
    <property type="entry name" value="PRK06217.1"/>
    <property type="match status" value="1"/>
</dbReference>
<keyword evidence="2" id="KW-1185">Reference proteome</keyword>
<organism evidence="1 2">
    <name type="scientific">Emticicia agri</name>
    <dbReference type="NCBI Taxonomy" id="2492393"/>
    <lineage>
        <taxon>Bacteria</taxon>
        <taxon>Pseudomonadati</taxon>
        <taxon>Bacteroidota</taxon>
        <taxon>Cytophagia</taxon>
        <taxon>Cytophagales</taxon>
        <taxon>Leadbetterellaceae</taxon>
        <taxon>Emticicia</taxon>
    </lineage>
</organism>
<reference evidence="1 2" key="1">
    <citation type="submission" date="2019-02" db="EMBL/GenBank/DDBJ databases">
        <title>Bacterial novel species Emticicia sp. 17J42-9 isolated from soil.</title>
        <authorList>
            <person name="Jung H.-Y."/>
        </authorList>
    </citation>
    <scope>NUCLEOTIDE SEQUENCE [LARGE SCALE GENOMIC DNA]</scope>
    <source>
        <strain evidence="1 2">17J42-9</strain>
    </source>
</reference>
<gene>
    <name evidence="1" type="ORF">EWM59_19730</name>
</gene>
<dbReference type="PANTHER" id="PTHR37816">
    <property type="entry name" value="YALI0E33011P"/>
    <property type="match status" value="1"/>
</dbReference>